<reference evidence="2" key="1">
    <citation type="journal article" date="2019" name="Int. J. Syst. Evol. Microbiol.">
        <title>The Global Catalogue of Microorganisms (GCM) 10K type strain sequencing project: providing services to taxonomists for standard genome sequencing and annotation.</title>
        <authorList>
            <consortium name="The Broad Institute Genomics Platform"/>
            <consortium name="The Broad Institute Genome Sequencing Center for Infectious Disease"/>
            <person name="Wu L."/>
            <person name="Ma J."/>
        </authorList>
    </citation>
    <scope>NUCLEOTIDE SEQUENCE [LARGE SCALE GENOMIC DNA]</scope>
    <source>
        <strain evidence="2">CGMCC 1.15297</strain>
    </source>
</reference>
<keyword evidence="2" id="KW-1185">Reference proteome</keyword>
<protein>
    <recommendedName>
        <fullName evidence="3">Autotransporter domain-containing protein</fullName>
    </recommendedName>
</protein>
<organism evidence="1 2">
    <name type="scientific">Blastomonas marina</name>
    <dbReference type="NCBI Taxonomy" id="1867408"/>
    <lineage>
        <taxon>Bacteria</taxon>
        <taxon>Pseudomonadati</taxon>
        <taxon>Pseudomonadota</taxon>
        <taxon>Alphaproteobacteria</taxon>
        <taxon>Sphingomonadales</taxon>
        <taxon>Sphingomonadaceae</taxon>
        <taxon>Blastomonas</taxon>
    </lineage>
</organism>
<evidence type="ECO:0000313" key="2">
    <source>
        <dbReference type="Proteomes" id="UP000603317"/>
    </source>
</evidence>
<gene>
    <name evidence="1" type="ORF">GCM10010923_05140</name>
</gene>
<accession>A0ABQ1F4G0</accession>
<comment type="caution">
    <text evidence="1">The sequence shown here is derived from an EMBL/GenBank/DDBJ whole genome shotgun (WGS) entry which is preliminary data.</text>
</comment>
<name>A0ABQ1F4G0_9SPHN</name>
<evidence type="ECO:0008006" key="3">
    <source>
        <dbReference type="Google" id="ProtNLM"/>
    </source>
</evidence>
<evidence type="ECO:0000313" key="1">
    <source>
        <dbReference type="EMBL" id="GFZ99721.1"/>
    </source>
</evidence>
<sequence length="368" mass="37772">MRATLSSSARGRPLIVLALVMSGWIGMRFAFWPQETLQALERAVPAAILADGEPRRPPIVTAAKAGMPPTAWSRPAQGATFPPLPFVPHPGIAPEAGGAVFGAVDEAASHDLLWIAAVTRGAYAFPAPGIASDIGRARVLSQRSGLASDRRASQPDRWSLDGWLLLRPDGRGSAAVTPASYGASQAGVLLSYRLAPGSRFAPRAYARATGFPDGASRAELAAGLSIRPFAGWPVRAQAELRATERDGRVAVRPAAMLVGGVRSDMLGLEADAYGQAGYVGGEDATGFADGRLTLRKALASGGGFRLAAGGGIWGGAQQGAARVDVGPSAAMTLATGQLTARVEADYRIRVAGDAAPGSGPALTISASF</sequence>
<dbReference type="EMBL" id="BMID01000001">
    <property type="protein sequence ID" value="GFZ99721.1"/>
    <property type="molecule type" value="Genomic_DNA"/>
</dbReference>
<dbReference type="RefSeq" id="WP_188641215.1">
    <property type="nucleotide sequence ID" value="NZ_BMID01000001.1"/>
</dbReference>
<proteinExistence type="predicted"/>
<dbReference type="Proteomes" id="UP000603317">
    <property type="component" value="Unassembled WGS sequence"/>
</dbReference>